<gene>
    <name evidence="1" type="ORF">HannXRQ_Chr12g0382801</name>
</gene>
<dbReference type="InParanoid" id="A0A251T582"/>
<keyword evidence="2" id="KW-1185">Reference proteome</keyword>
<dbReference type="Proteomes" id="UP000215914">
    <property type="component" value="Chromosome 12"/>
</dbReference>
<name>A0A251T582_HELAN</name>
<sequence length="93" mass="10287">MSSMVLAPYPPLHILQTLDLIPESMVSAPYPPIDGKVKRNHQASTHLDELAQASMDKQEIRNCYDGLLSAAAAMTNSIFVFRVTTGSRDWTKP</sequence>
<dbReference type="AlphaFoldDB" id="A0A251T582"/>
<protein>
    <submittedName>
        <fullName evidence="1">Uncharacterized protein</fullName>
    </submittedName>
</protein>
<evidence type="ECO:0000313" key="1">
    <source>
        <dbReference type="EMBL" id="OTG06258.1"/>
    </source>
</evidence>
<dbReference type="EMBL" id="CM007901">
    <property type="protein sequence ID" value="OTG06258.1"/>
    <property type="molecule type" value="Genomic_DNA"/>
</dbReference>
<reference evidence="2" key="1">
    <citation type="journal article" date="2017" name="Nature">
        <title>The sunflower genome provides insights into oil metabolism, flowering and Asterid evolution.</title>
        <authorList>
            <person name="Badouin H."/>
            <person name="Gouzy J."/>
            <person name="Grassa C.J."/>
            <person name="Murat F."/>
            <person name="Staton S.E."/>
            <person name="Cottret L."/>
            <person name="Lelandais-Briere C."/>
            <person name="Owens G.L."/>
            <person name="Carrere S."/>
            <person name="Mayjonade B."/>
            <person name="Legrand L."/>
            <person name="Gill N."/>
            <person name="Kane N.C."/>
            <person name="Bowers J.E."/>
            <person name="Hubner S."/>
            <person name="Bellec A."/>
            <person name="Berard A."/>
            <person name="Berges H."/>
            <person name="Blanchet N."/>
            <person name="Boniface M.C."/>
            <person name="Brunel D."/>
            <person name="Catrice O."/>
            <person name="Chaidir N."/>
            <person name="Claudel C."/>
            <person name="Donnadieu C."/>
            <person name="Faraut T."/>
            <person name="Fievet G."/>
            <person name="Helmstetter N."/>
            <person name="King M."/>
            <person name="Knapp S.J."/>
            <person name="Lai Z."/>
            <person name="Le Paslier M.C."/>
            <person name="Lippi Y."/>
            <person name="Lorenzon L."/>
            <person name="Mandel J.R."/>
            <person name="Marage G."/>
            <person name="Marchand G."/>
            <person name="Marquand E."/>
            <person name="Bret-Mestries E."/>
            <person name="Morien E."/>
            <person name="Nambeesan S."/>
            <person name="Nguyen T."/>
            <person name="Pegot-Espagnet P."/>
            <person name="Pouilly N."/>
            <person name="Raftis F."/>
            <person name="Sallet E."/>
            <person name="Schiex T."/>
            <person name="Thomas J."/>
            <person name="Vandecasteele C."/>
            <person name="Vares D."/>
            <person name="Vear F."/>
            <person name="Vautrin S."/>
            <person name="Crespi M."/>
            <person name="Mangin B."/>
            <person name="Burke J.M."/>
            <person name="Salse J."/>
            <person name="Munos S."/>
            <person name="Vincourt P."/>
            <person name="Rieseberg L.H."/>
            <person name="Langlade N.B."/>
        </authorList>
    </citation>
    <scope>NUCLEOTIDE SEQUENCE [LARGE SCALE GENOMIC DNA]</scope>
    <source>
        <strain evidence="2">cv. SF193</strain>
    </source>
</reference>
<accession>A0A251T582</accession>
<evidence type="ECO:0000313" key="2">
    <source>
        <dbReference type="Proteomes" id="UP000215914"/>
    </source>
</evidence>
<dbReference type="STRING" id="4232.A0A251T582"/>
<organism evidence="1 2">
    <name type="scientific">Helianthus annuus</name>
    <name type="common">Common sunflower</name>
    <dbReference type="NCBI Taxonomy" id="4232"/>
    <lineage>
        <taxon>Eukaryota</taxon>
        <taxon>Viridiplantae</taxon>
        <taxon>Streptophyta</taxon>
        <taxon>Embryophyta</taxon>
        <taxon>Tracheophyta</taxon>
        <taxon>Spermatophyta</taxon>
        <taxon>Magnoliopsida</taxon>
        <taxon>eudicotyledons</taxon>
        <taxon>Gunneridae</taxon>
        <taxon>Pentapetalae</taxon>
        <taxon>asterids</taxon>
        <taxon>campanulids</taxon>
        <taxon>Asterales</taxon>
        <taxon>Asteraceae</taxon>
        <taxon>Asteroideae</taxon>
        <taxon>Heliantheae alliance</taxon>
        <taxon>Heliantheae</taxon>
        <taxon>Helianthus</taxon>
    </lineage>
</organism>
<proteinExistence type="predicted"/>